<comment type="caution">
    <text evidence="1">The sequence shown here is derived from an EMBL/GenBank/DDBJ whole genome shotgun (WGS) entry which is preliminary data.</text>
</comment>
<gene>
    <name evidence="1" type="ORF">MW7_004660</name>
</gene>
<reference evidence="1" key="1">
    <citation type="submission" date="2019-05" db="EMBL/GenBank/DDBJ databases">
        <title>Revised genome assembly of Burkholderiaceae (previously Ralstonia) sp. PBA.</title>
        <authorList>
            <person name="Gan H.M."/>
        </authorList>
    </citation>
    <scope>NUCLEOTIDE SEQUENCE</scope>
    <source>
        <strain evidence="1">PBA</strain>
    </source>
</reference>
<name>A0ACD3SS99_9BURK</name>
<dbReference type="EMBL" id="AKCV02000014">
    <property type="protein sequence ID" value="TMS59027.1"/>
    <property type="molecule type" value="Genomic_DNA"/>
</dbReference>
<organism evidence="1 2">
    <name type="scientific">Imbroritus primus</name>
    <dbReference type="NCBI Taxonomy" id="3058603"/>
    <lineage>
        <taxon>Bacteria</taxon>
        <taxon>Pseudomonadati</taxon>
        <taxon>Pseudomonadota</taxon>
        <taxon>Betaproteobacteria</taxon>
        <taxon>Burkholderiales</taxon>
        <taxon>Burkholderiaceae</taxon>
        <taxon>Imbroritus</taxon>
    </lineage>
</organism>
<protein>
    <submittedName>
        <fullName evidence="1">FtsX-like permease family protein</fullName>
    </submittedName>
</protein>
<dbReference type="Proteomes" id="UP000004277">
    <property type="component" value="Unassembled WGS sequence"/>
</dbReference>
<evidence type="ECO:0000313" key="2">
    <source>
        <dbReference type="Proteomes" id="UP000004277"/>
    </source>
</evidence>
<evidence type="ECO:0000313" key="1">
    <source>
        <dbReference type="EMBL" id="TMS59027.1"/>
    </source>
</evidence>
<keyword evidence="2" id="KW-1185">Reference proteome</keyword>
<sequence length="414" mass="44240">MTLVATLQTSIRIALRALRINKLRSALTMLGIIIGVGAVITMIAVGGGAQARVQQQIASLGSNLMIIIPGSTTTSGVRLGTGQAQTLTEDDALALTREIPSIRAAAPSLRGSGQIVFGNNNWAVQMQGVWNDYFEAREWPVIAGRMFEDSEISGAGKVVILGQSTARQLFGDADPIDQVVRINKVPMTVIGILDRKGQSMFGQDQDDIAFVPLSTGRNRIFGSSQGRLKRVGNINVKVRDGFDMDQAEEDIRALLRQRHRLQAGAADDFTVRNMTEILQTQEESSRVMTLLLAAVASVSLLVGGIGIMNIMLVSVTERTREIGLRMAVGARAHDILTQFLIEAVTLSLIGGFLGIVVGGLGAWAVAALAGWPTQLSTASIVLAVGFAGAIGVFFGFYPARKASQLLPIQALRYE</sequence>
<proteinExistence type="predicted"/>
<accession>A0ACD3SS99</accession>